<evidence type="ECO:0000313" key="2">
    <source>
        <dbReference type="Proteomes" id="UP001140234"/>
    </source>
</evidence>
<organism evidence="1 2">
    <name type="scientific">Coemansia nantahalensis</name>
    <dbReference type="NCBI Taxonomy" id="2789366"/>
    <lineage>
        <taxon>Eukaryota</taxon>
        <taxon>Fungi</taxon>
        <taxon>Fungi incertae sedis</taxon>
        <taxon>Zoopagomycota</taxon>
        <taxon>Kickxellomycotina</taxon>
        <taxon>Kickxellomycetes</taxon>
        <taxon>Kickxellales</taxon>
        <taxon>Kickxellaceae</taxon>
        <taxon>Coemansia</taxon>
    </lineage>
</organism>
<reference evidence="1" key="1">
    <citation type="submission" date="2022-07" db="EMBL/GenBank/DDBJ databases">
        <title>Phylogenomic reconstructions and comparative analyses of Kickxellomycotina fungi.</title>
        <authorList>
            <person name="Reynolds N.K."/>
            <person name="Stajich J.E."/>
            <person name="Barry K."/>
            <person name="Grigoriev I.V."/>
            <person name="Crous P."/>
            <person name="Smith M.E."/>
        </authorList>
    </citation>
    <scope>NUCLEOTIDE SEQUENCE</scope>
    <source>
        <strain evidence="1">CBS 109366</strain>
    </source>
</reference>
<protein>
    <submittedName>
        <fullName evidence="1">Uncharacterized protein</fullName>
    </submittedName>
</protein>
<accession>A0ACC1K794</accession>
<gene>
    <name evidence="1" type="ORF">IWQ57_000606</name>
</gene>
<dbReference type="EMBL" id="JANBUJ010000052">
    <property type="protein sequence ID" value="KAJ2774928.1"/>
    <property type="molecule type" value="Genomic_DNA"/>
</dbReference>
<evidence type="ECO:0000313" key="1">
    <source>
        <dbReference type="EMBL" id="KAJ2774928.1"/>
    </source>
</evidence>
<dbReference type="Proteomes" id="UP001140234">
    <property type="component" value="Unassembled WGS sequence"/>
</dbReference>
<proteinExistence type="predicted"/>
<keyword evidence="2" id="KW-1185">Reference proteome</keyword>
<comment type="caution">
    <text evidence="1">The sequence shown here is derived from an EMBL/GenBank/DDBJ whole genome shotgun (WGS) entry which is preliminary data.</text>
</comment>
<name>A0ACC1K794_9FUNG</name>
<sequence>MKFTALSAGLAAISSLFAAAAAAPVLSETTTTPNINYTCAFRVTYQLLGHLNTGDDKGGWGQCGSNNNAGYMAGFARFTTRWGSALAVVDEYKASPHYQNEFDALYDALKTAAKDQSPSVEKLDGFCEAWTKAMANGNYLVLSQIDVARKLFDLPTRTHLKTYGIKLPLTRAALVYTAMANGLSDTDAGLGAVIKKTNAKFTANVAGKSGNSVKVGDFEVDEAVWLGKFLDVSDDLTNKVHGLMDDVFRRLIKDKQFTLSSTLKFKGLGDKQLTFTCNKLTSLTDSED</sequence>